<dbReference type="RefSeq" id="WP_218099127.1">
    <property type="nucleotide sequence ID" value="NZ_CAJVCE010000007.1"/>
</dbReference>
<dbReference type="Proteomes" id="UP000730618">
    <property type="component" value="Unassembled WGS sequence"/>
</dbReference>
<name>A0ABM8VHH1_9BACL</name>
<comment type="caution">
    <text evidence="2">The sequence shown here is derived from an EMBL/GenBank/DDBJ whole genome shotgun (WGS) entry which is preliminary data.</text>
</comment>
<accession>A0ABM8VHH1</accession>
<keyword evidence="3" id="KW-1185">Reference proteome</keyword>
<proteinExistence type="predicted"/>
<organism evidence="2 3">
    <name type="scientific">Paenibacillus allorhizosphaerae</name>
    <dbReference type="NCBI Taxonomy" id="2849866"/>
    <lineage>
        <taxon>Bacteria</taxon>
        <taxon>Bacillati</taxon>
        <taxon>Bacillota</taxon>
        <taxon>Bacilli</taxon>
        <taxon>Bacillales</taxon>
        <taxon>Paenibacillaceae</taxon>
        <taxon>Paenibacillus</taxon>
    </lineage>
</organism>
<evidence type="ECO:0008006" key="4">
    <source>
        <dbReference type="Google" id="ProtNLM"/>
    </source>
</evidence>
<evidence type="ECO:0000313" key="2">
    <source>
        <dbReference type="EMBL" id="CAG7641859.1"/>
    </source>
</evidence>
<evidence type="ECO:0000256" key="1">
    <source>
        <dbReference type="SAM" id="MobiDB-lite"/>
    </source>
</evidence>
<reference evidence="2 3" key="1">
    <citation type="submission" date="2021-06" db="EMBL/GenBank/DDBJ databases">
        <authorList>
            <person name="Criscuolo A."/>
        </authorList>
    </citation>
    <scope>NUCLEOTIDE SEQUENCE [LARGE SCALE GENOMIC DNA]</scope>
    <source>
        <strain evidence="3">CIP 111802</strain>
    </source>
</reference>
<dbReference type="EMBL" id="CAJVCE010000007">
    <property type="protein sequence ID" value="CAG7641859.1"/>
    <property type="molecule type" value="Genomic_DNA"/>
</dbReference>
<protein>
    <recommendedName>
        <fullName evidence="4">Flagellar protein</fullName>
    </recommendedName>
</protein>
<feature type="region of interest" description="Disordered" evidence="1">
    <location>
        <begin position="116"/>
        <end position="136"/>
    </location>
</feature>
<sequence>MTMLKVSNCPQCGKVYQNNLRNLCQECIRSYDGKLNDCLTHLRFNRKATTEQLAGAAGVSPQDIHIFIKDNRLPLISYPHITYPCNSCSAPIRQHHLCGDCRIRLVSEINKLKDQTEKHQQPERGIGFQIRERLTR</sequence>
<gene>
    <name evidence="2" type="ORF">PAECIP111802_02787</name>
</gene>
<evidence type="ECO:0000313" key="3">
    <source>
        <dbReference type="Proteomes" id="UP000730618"/>
    </source>
</evidence>